<protein>
    <submittedName>
        <fullName evidence="1">Uncharacterized protein</fullName>
    </submittedName>
</protein>
<evidence type="ECO:0000313" key="1">
    <source>
        <dbReference type="EMBL" id="EQB17532.1"/>
    </source>
</evidence>
<reference evidence="1 2" key="1">
    <citation type="journal article" date="2013" name="Genome Announc.">
        <title>Genome Sequence of Novosphingobium lindaniclasticum LE124T, Isolated from a Hexachlorocyclohexane Dumpsite.</title>
        <authorList>
            <person name="Saxena A."/>
            <person name="Nayyar N."/>
            <person name="Sangwan N."/>
            <person name="Kumari R."/>
            <person name="Khurana J.P."/>
            <person name="Lal R."/>
        </authorList>
    </citation>
    <scope>NUCLEOTIDE SEQUENCE [LARGE SCALE GENOMIC DNA]</scope>
    <source>
        <strain evidence="1 2">LE124</strain>
    </source>
</reference>
<dbReference type="Proteomes" id="UP000015527">
    <property type="component" value="Unassembled WGS sequence"/>
</dbReference>
<organism evidence="1 2">
    <name type="scientific">Novosphingobium lindaniclasticum LE124</name>
    <dbReference type="NCBI Taxonomy" id="1096930"/>
    <lineage>
        <taxon>Bacteria</taxon>
        <taxon>Pseudomonadati</taxon>
        <taxon>Pseudomonadota</taxon>
        <taxon>Alphaproteobacteria</taxon>
        <taxon>Sphingomonadales</taxon>
        <taxon>Sphingomonadaceae</taxon>
        <taxon>Novosphingobium</taxon>
    </lineage>
</organism>
<evidence type="ECO:0000313" key="2">
    <source>
        <dbReference type="Proteomes" id="UP000015527"/>
    </source>
</evidence>
<accession>T0HWS4</accession>
<dbReference type="EMBL" id="ATHL01000055">
    <property type="protein sequence ID" value="EQB17532.1"/>
    <property type="molecule type" value="Genomic_DNA"/>
</dbReference>
<name>T0HWS4_9SPHN</name>
<sequence length="35" mass="4268">MQDLSLPKSAFPRRTWRWQDAARAQRWRNAARSPR</sequence>
<comment type="caution">
    <text evidence="1">The sequence shown here is derived from an EMBL/GenBank/DDBJ whole genome shotgun (WGS) entry which is preliminary data.</text>
</comment>
<dbReference type="AlphaFoldDB" id="T0HWS4"/>
<proteinExistence type="predicted"/>
<gene>
    <name evidence="1" type="ORF">L284_08190</name>
</gene>
<keyword evidence="2" id="KW-1185">Reference proteome</keyword>